<dbReference type="RefSeq" id="WP_207980333.1">
    <property type="nucleotide sequence ID" value="NZ_JAGDEL010000013.1"/>
</dbReference>
<evidence type="ECO:0000256" key="3">
    <source>
        <dbReference type="ARBA" id="ARBA00022840"/>
    </source>
</evidence>
<reference evidence="5 6" key="1">
    <citation type="submission" date="2021-03" db="EMBL/GenBank/DDBJ databases">
        <title>Whole genome sequence of Metabacillus bambusae BG109.</title>
        <authorList>
            <person name="Jeong J.W."/>
        </authorList>
    </citation>
    <scope>NUCLEOTIDE SEQUENCE [LARGE SCALE GENOMIC DNA]</scope>
    <source>
        <strain evidence="5 6">BG109</strain>
    </source>
</reference>
<evidence type="ECO:0000313" key="5">
    <source>
        <dbReference type="EMBL" id="MBO1513380.1"/>
    </source>
</evidence>
<dbReference type="PANTHER" id="PTHR34698">
    <property type="entry name" value="5-OXOPROLINASE SUBUNIT B"/>
    <property type="match status" value="1"/>
</dbReference>
<keyword evidence="3" id="KW-0067">ATP-binding</keyword>
<proteinExistence type="predicted"/>
<evidence type="ECO:0000313" key="6">
    <source>
        <dbReference type="Proteomes" id="UP000663981"/>
    </source>
</evidence>
<keyword evidence="6" id="KW-1185">Reference proteome</keyword>
<name>A0ABS3N5F5_9BACI</name>
<dbReference type="SUPFAM" id="SSF160467">
    <property type="entry name" value="PH0987 N-terminal domain-like"/>
    <property type="match status" value="1"/>
</dbReference>
<keyword evidence="1" id="KW-0547">Nucleotide-binding</keyword>
<feature type="domain" description="Carboxyltransferase" evidence="4">
    <location>
        <begin position="4"/>
        <end position="213"/>
    </location>
</feature>
<protein>
    <submittedName>
        <fullName evidence="5">5-oxoprolinase subunit PxpB</fullName>
        <ecNumber evidence="5">3.5.2.9</ecNumber>
    </submittedName>
</protein>
<dbReference type="Pfam" id="PF02682">
    <property type="entry name" value="CT_C_D"/>
    <property type="match status" value="1"/>
</dbReference>
<accession>A0ABS3N5F5</accession>
<dbReference type="SUPFAM" id="SSF50891">
    <property type="entry name" value="Cyclophilin-like"/>
    <property type="match status" value="1"/>
</dbReference>
<dbReference type="EMBL" id="JAGDEL010000013">
    <property type="protein sequence ID" value="MBO1513380.1"/>
    <property type="molecule type" value="Genomic_DNA"/>
</dbReference>
<evidence type="ECO:0000259" key="4">
    <source>
        <dbReference type="SMART" id="SM00796"/>
    </source>
</evidence>
<dbReference type="SMART" id="SM00796">
    <property type="entry name" value="AHS1"/>
    <property type="match status" value="1"/>
</dbReference>
<dbReference type="InterPro" id="IPR010016">
    <property type="entry name" value="PxpB"/>
</dbReference>
<dbReference type="Gene3D" id="2.40.100.10">
    <property type="entry name" value="Cyclophilin-like"/>
    <property type="match status" value="1"/>
</dbReference>
<dbReference type="Gene3D" id="3.30.1360.40">
    <property type="match status" value="1"/>
</dbReference>
<dbReference type="EC" id="3.5.2.9" evidence="5"/>
<dbReference type="Proteomes" id="UP000663981">
    <property type="component" value="Unassembled WGS sequence"/>
</dbReference>
<sequence length="237" mass="26300">MDQITFYPQGDKAITIHFGQELHKDLHLKIIAFTEFIEAHPFLGLLEVIPSFTTATISYEPTKVEMLTPKKTPYDVVLNILKSSLANLPVSNSYPSKTITIPVCYGGDFGPDLQDVASYHHLTQQQVIDIHANQEYLVYMIGFAPGFPYLGGMSKEIATPRKATPRLTIPVGSVGIGGEQTGVYPIESPGGWQLIGRTPLQLFRQNAKQPSLLSAGDFVRFQPITPQQFEALRIEKQ</sequence>
<dbReference type="InterPro" id="IPR029000">
    <property type="entry name" value="Cyclophilin-like_dom_sf"/>
</dbReference>
<evidence type="ECO:0000256" key="1">
    <source>
        <dbReference type="ARBA" id="ARBA00022741"/>
    </source>
</evidence>
<evidence type="ECO:0000256" key="2">
    <source>
        <dbReference type="ARBA" id="ARBA00022801"/>
    </source>
</evidence>
<keyword evidence="2 5" id="KW-0378">Hydrolase</keyword>
<dbReference type="NCBIfam" id="TIGR00370">
    <property type="entry name" value="5-oxoprolinase subunit PxpB"/>
    <property type="match status" value="1"/>
</dbReference>
<gene>
    <name evidence="5" type="primary">pxpB</name>
    <name evidence="5" type="ORF">I7822_17150</name>
</gene>
<dbReference type="GO" id="GO:0017168">
    <property type="term" value="F:5-oxoprolinase (ATP-hydrolyzing) activity"/>
    <property type="evidence" value="ECO:0007669"/>
    <property type="project" value="UniProtKB-EC"/>
</dbReference>
<comment type="caution">
    <text evidence="5">The sequence shown here is derived from an EMBL/GenBank/DDBJ whole genome shotgun (WGS) entry which is preliminary data.</text>
</comment>
<dbReference type="PANTHER" id="PTHR34698:SF2">
    <property type="entry name" value="5-OXOPROLINASE SUBUNIT B"/>
    <property type="match status" value="1"/>
</dbReference>
<dbReference type="InterPro" id="IPR003833">
    <property type="entry name" value="CT_C_D"/>
</dbReference>
<organism evidence="5 6">
    <name type="scientific">Metabacillus bambusae</name>
    <dbReference type="NCBI Taxonomy" id="2795218"/>
    <lineage>
        <taxon>Bacteria</taxon>
        <taxon>Bacillati</taxon>
        <taxon>Bacillota</taxon>
        <taxon>Bacilli</taxon>
        <taxon>Bacillales</taxon>
        <taxon>Bacillaceae</taxon>
        <taxon>Metabacillus</taxon>
    </lineage>
</organism>